<dbReference type="Gene3D" id="3.30.460.10">
    <property type="entry name" value="Beta Polymerase, domain 2"/>
    <property type="match status" value="1"/>
</dbReference>
<protein>
    <recommendedName>
        <fullName evidence="3">GrpB family protein</fullName>
    </recommendedName>
</protein>
<dbReference type="KEGG" id="xbc:ELE36_03710"/>
<name>A0A411HGI6_9GAMM</name>
<evidence type="ECO:0000313" key="2">
    <source>
        <dbReference type="Proteomes" id="UP000291562"/>
    </source>
</evidence>
<dbReference type="SUPFAM" id="SSF81301">
    <property type="entry name" value="Nucleotidyltransferase"/>
    <property type="match status" value="1"/>
</dbReference>
<dbReference type="Pfam" id="PF04229">
    <property type="entry name" value="GrpB"/>
    <property type="match status" value="1"/>
</dbReference>
<dbReference type="EMBL" id="CP035704">
    <property type="protein sequence ID" value="QBB69557.1"/>
    <property type="molecule type" value="Genomic_DNA"/>
</dbReference>
<dbReference type="RefSeq" id="WP_129831814.1">
    <property type="nucleotide sequence ID" value="NZ_CP035704.1"/>
</dbReference>
<sequence>MHSVNLVEYRNSWPSQFNEAAVQLALIFAGIPVHIEHIGSTSIPALCAKPVLDILLGVHDLASIESRASGLHVWLLARAWLEHRQWNFSATTFHVESAH</sequence>
<dbReference type="OrthoDB" id="9799092at2"/>
<proteinExistence type="predicted"/>
<organism evidence="1 2">
    <name type="scientific">Pseudolysobacter antarcticus</name>
    <dbReference type="NCBI Taxonomy" id="2511995"/>
    <lineage>
        <taxon>Bacteria</taxon>
        <taxon>Pseudomonadati</taxon>
        <taxon>Pseudomonadota</taxon>
        <taxon>Gammaproteobacteria</taxon>
        <taxon>Lysobacterales</taxon>
        <taxon>Rhodanobacteraceae</taxon>
        <taxon>Pseudolysobacter</taxon>
    </lineage>
</organism>
<gene>
    <name evidence="1" type="ORF">ELE36_03710</name>
</gene>
<keyword evidence="2" id="KW-1185">Reference proteome</keyword>
<dbReference type="PANTHER" id="PTHR34822">
    <property type="entry name" value="GRPB DOMAIN PROTEIN (AFU_ORTHOLOGUE AFUA_1G01530)"/>
    <property type="match status" value="1"/>
</dbReference>
<dbReference type="AlphaFoldDB" id="A0A411HGI6"/>
<evidence type="ECO:0000313" key="1">
    <source>
        <dbReference type="EMBL" id="QBB69557.1"/>
    </source>
</evidence>
<reference evidence="1 2" key="1">
    <citation type="submission" date="2019-01" db="EMBL/GenBank/DDBJ databases">
        <title>Pseudolysobacter antarctica gen. nov., sp. nov., isolated from Fildes Peninsula, Antarctica.</title>
        <authorList>
            <person name="Wei Z."/>
            <person name="Peng F."/>
        </authorList>
    </citation>
    <scope>NUCLEOTIDE SEQUENCE [LARGE SCALE GENOMIC DNA]</scope>
    <source>
        <strain evidence="1 2">AQ6-296</strain>
    </source>
</reference>
<dbReference type="PANTHER" id="PTHR34822:SF1">
    <property type="entry name" value="GRPB FAMILY PROTEIN"/>
    <property type="match status" value="1"/>
</dbReference>
<dbReference type="InterPro" id="IPR007344">
    <property type="entry name" value="GrpB/CoaE"/>
</dbReference>
<accession>A0A411HGI6</accession>
<dbReference type="InterPro" id="IPR043519">
    <property type="entry name" value="NT_sf"/>
</dbReference>
<evidence type="ECO:0008006" key="3">
    <source>
        <dbReference type="Google" id="ProtNLM"/>
    </source>
</evidence>
<dbReference type="Proteomes" id="UP000291562">
    <property type="component" value="Chromosome"/>
</dbReference>